<gene>
    <name evidence="2" type="ORF">SANT12839_025790</name>
</gene>
<sequence length="55" mass="5888">MAWSAEATVAAGEEVMGMGRLQRVRRREGQEGPGGNGRRGAAVICRFPAADSWAR</sequence>
<reference evidence="2 3" key="1">
    <citation type="journal article" date="2020" name="Int. J. Syst. Evol. Microbiol.">
        <title>Reclassification of Streptomyces castelarensis and Streptomyces sporoclivatus as later heterotypic synonyms of Streptomyces antimycoticus.</title>
        <authorList>
            <person name="Komaki H."/>
            <person name="Tamura T."/>
        </authorList>
    </citation>
    <scope>NUCLEOTIDE SEQUENCE [LARGE SCALE GENOMIC DNA]</scope>
    <source>
        <strain evidence="2 3">NBRC 12839</strain>
    </source>
</reference>
<dbReference type="AlphaFoldDB" id="A0A4D4K5S4"/>
<protein>
    <submittedName>
        <fullName evidence="2">Uncharacterized protein</fullName>
    </submittedName>
</protein>
<name>A0A4D4K5S4_9ACTN</name>
<evidence type="ECO:0000256" key="1">
    <source>
        <dbReference type="SAM" id="MobiDB-lite"/>
    </source>
</evidence>
<keyword evidence="3" id="KW-1185">Reference proteome</keyword>
<comment type="caution">
    <text evidence="2">The sequence shown here is derived from an EMBL/GenBank/DDBJ whole genome shotgun (WGS) entry which is preliminary data.</text>
</comment>
<dbReference type="EMBL" id="BJHV01000001">
    <property type="protein sequence ID" value="GDY41697.1"/>
    <property type="molecule type" value="Genomic_DNA"/>
</dbReference>
<evidence type="ECO:0000313" key="3">
    <source>
        <dbReference type="Proteomes" id="UP000299290"/>
    </source>
</evidence>
<feature type="region of interest" description="Disordered" evidence="1">
    <location>
        <begin position="20"/>
        <end position="41"/>
    </location>
</feature>
<evidence type="ECO:0000313" key="2">
    <source>
        <dbReference type="EMBL" id="GDY41697.1"/>
    </source>
</evidence>
<dbReference type="Proteomes" id="UP000299290">
    <property type="component" value="Unassembled WGS sequence"/>
</dbReference>
<accession>A0A4D4K5S4</accession>
<proteinExistence type="predicted"/>
<organism evidence="2 3">
    <name type="scientific">Streptomyces antimycoticus</name>
    <dbReference type="NCBI Taxonomy" id="68175"/>
    <lineage>
        <taxon>Bacteria</taxon>
        <taxon>Bacillati</taxon>
        <taxon>Actinomycetota</taxon>
        <taxon>Actinomycetes</taxon>
        <taxon>Kitasatosporales</taxon>
        <taxon>Streptomycetaceae</taxon>
        <taxon>Streptomyces</taxon>
        <taxon>Streptomyces violaceusniger group</taxon>
    </lineage>
</organism>